<feature type="compositionally biased region" description="Basic residues" evidence="1">
    <location>
        <begin position="1"/>
        <end position="14"/>
    </location>
</feature>
<sequence length="76" mass="8801">MKKRQIKKTTKKTSPKKEMSVSELAGMVARGFTEVNSNMNDRFERVEAHIGTLEHKVDRVQDSVNELSYESRKMKT</sequence>
<protein>
    <submittedName>
        <fullName evidence="2">Uncharacterized protein</fullName>
    </submittedName>
</protein>
<dbReference type="STRING" id="1798474.A2118_01995"/>
<dbReference type="AlphaFoldDB" id="A0A1F6BUW1"/>
<evidence type="ECO:0000313" key="3">
    <source>
        <dbReference type="Proteomes" id="UP000179014"/>
    </source>
</evidence>
<evidence type="ECO:0000313" key="2">
    <source>
        <dbReference type="EMBL" id="OGG40603.1"/>
    </source>
</evidence>
<reference evidence="2 3" key="1">
    <citation type="journal article" date="2016" name="Nat. Commun.">
        <title>Thousands of microbial genomes shed light on interconnected biogeochemical processes in an aquifer system.</title>
        <authorList>
            <person name="Anantharaman K."/>
            <person name="Brown C.T."/>
            <person name="Hug L.A."/>
            <person name="Sharon I."/>
            <person name="Castelle C.J."/>
            <person name="Probst A.J."/>
            <person name="Thomas B.C."/>
            <person name="Singh A."/>
            <person name="Wilkins M.J."/>
            <person name="Karaoz U."/>
            <person name="Brodie E.L."/>
            <person name="Williams K.H."/>
            <person name="Hubbard S.S."/>
            <person name="Banfield J.F."/>
        </authorList>
    </citation>
    <scope>NUCLEOTIDE SEQUENCE [LARGE SCALE GENOMIC DNA]</scope>
</reference>
<dbReference type="Proteomes" id="UP000179014">
    <property type="component" value="Unassembled WGS sequence"/>
</dbReference>
<gene>
    <name evidence="2" type="ORF">A2118_01995</name>
</gene>
<dbReference type="EMBL" id="MFKN01000026">
    <property type="protein sequence ID" value="OGG40603.1"/>
    <property type="molecule type" value="Genomic_DNA"/>
</dbReference>
<proteinExistence type="predicted"/>
<name>A0A1F6BUW1_9BACT</name>
<feature type="region of interest" description="Disordered" evidence="1">
    <location>
        <begin position="1"/>
        <end position="21"/>
    </location>
</feature>
<accession>A0A1F6BUW1</accession>
<evidence type="ECO:0000256" key="1">
    <source>
        <dbReference type="SAM" id="MobiDB-lite"/>
    </source>
</evidence>
<organism evidence="2 3">
    <name type="scientific">Candidatus Kaiserbacteria bacterium GWA2_50_9</name>
    <dbReference type="NCBI Taxonomy" id="1798474"/>
    <lineage>
        <taxon>Bacteria</taxon>
        <taxon>Candidatus Kaiseribacteriota</taxon>
    </lineage>
</organism>
<comment type="caution">
    <text evidence="2">The sequence shown here is derived from an EMBL/GenBank/DDBJ whole genome shotgun (WGS) entry which is preliminary data.</text>
</comment>